<evidence type="ECO:0000313" key="2">
    <source>
        <dbReference type="EMBL" id="EGI68036.1"/>
    </source>
</evidence>
<dbReference type="eggNOG" id="KOG0603">
    <property type="taxonomic scope" value="Eukaryota"/>
</dbReference>
<dbReference type="Pfam" id="PF00069">
    <property type="entry name" value="Pkinase"/>
    <property type="match status" value="1"/>
</dbReference>
<keyword evidence="3" id="KW-1185">Reference proteome</keyword>
<reference evidence="2" key="1">
    <citation type="submission" date="2011-02" db="EMBL/GenBank/DDBJ databases">
        <title>The genome of the leaf-cutting ant Acromyrmex echinatior suggests key adaptations to social evolution and fungus farming.</title>
        <authorList>
            <person name="Nygaard S."/>
            <person name="Zhang G."/>
        </authorList>
    </citation>
    <scope>NUCLEOTIDE SEQUENCE</scope>
</reference>
<dbReference type="InParanoid" id="F4WC56"/>
<dbReference type="OrthoDB" id="1278353at2759"/>
<dbReference type="InterPro" id="IPR000719">
    <property type="entry name" value="Prot_kinase_dom"/>
</dbReference>
<dbReference type="GO" id="GO:0005524">
    <property type="term" value="F:ATP binding"/>
    <property type="evidence" value="ECO:0007669"/>
    <property type="project" value="InterPro"/>
</dbReference>
<dbReference type="GO" id="GO:0004672">
    <property type="term" value="F:protein kinase activity"/>
    <property type="evidence" value="ECO:0007669"/>
    <property type="project" value="InterPro"/>
</dbReference>
<feature type="domain" description="Protein kinase" evidence="1">
    <location>
        <begin position="1"/>
        <end position="81"/>
    </location>
</feature>
<protein>
    <submittedName>
        <fullName evidence="2">Ribosomal protein S6 kinase delta-1</fullName>
    </submittedName>
</protein>
<evidence type="ECO:0000259" key="1">
    <source>
        <dbReference type="PROSITE" id="PS50011"/>
    </source>
</evidence>
<dbReference type="PROSITE" id="PS50011">
    <property type="entry name" value="PROTEIN_KINASE_DOM"/>
    <property type="match status" value="1"/>
</dbReference>
<proteinExistence type="predicted"/>
<dbReference type="STRING" id="103372.F4WC56"/>
<dbReference type="AlphaFoldDB" id="F4WC56"/>
<dbReference type="Proteomes" id="UP000007755">
    <property type="component" value="Unassembled WGS sequence"/>
</dbReference>
<dbReference type="SUPFAM" id="SSF56112">
    <property type="entry name" value="Protein kinase-like (PK-like)"/>
    <property type="match status" value="1"/>
</dbReference>
<organism evidence="3">
    <name type="scientific">Acromyrmex echinatior</name>
    <name type="common">Panamanian leafcutter ant</name>
    <name type="synonym">Acromyrmex octospinosus echinatior</name>
    <dbReference type="NCBI Taxonomy" id="103372"/>
    <lineage>
        <taxon>Eukaryota</taxon>
        <taxon>Metazoa</taxon>
        <taxon>Ecdysozoa</taxon>
        <taxon>Arthropoda</taxon>
        <taxon>Hexapoda</taxon>
        <taxon>Insecta</taxon>
        <taxon>Pterygota</taxon>
        <taxon>Neoptera</taxon>
        <taxon>Endopterygota</taxon>
        <taxon>Hymenoptera</taxon>
        <taxon>Apocrita</taxon>
        <taxon>Aculeata</taxon>
        <taxon>Formicoidea</taxon>
        <taxon>Formicidae</taxon>
        <taxon>Myrmicinae</taxon>
        <taxon>Acromyrmex</taxon>
    </lineage>
</organism>
<gene>
    <name evidence="2" type="ORF">G5I_03130</name>
</gene>
<accession>F4WC56</accession>
<evidence type="ECO:0000313" key="3">
    <source>
        <dbReference type="Proteomes" id="UP000007755"/>
    </source>
</evidence>
<dbReference type="Gene3D" id="1.10.510.10">
    <property type="entry name" value="Transferase(Phosphotransferase) domain 1"/>
    <property type="match status" value="1"/>
</dbReference>
<keyword evidence="2" id="KW-0808">Transferase</keyword>
<sequence>MFSPTIPVTSATDVWSFGVILYELLTGTMFIRNHPGSFHSHSTINIPSRLSKSAGSLLCGMLKYHPEERLTIDEIKRHPFFARTDWLNMIS</sequence>
<name>F4WC56_ACREC</name>
<dbReference type="PANTHER" id="PTHR15508">
    <property type="entry name" value="RIBOSOMAL PROTEIN S6 KINASE"/>
    <property type="match status" value="1"/>
</dbReference>
<dbReference type="EMBL" id="GL888070">
    <property type="protein sequence ID" value="EGI68036.1"/>
    <property type="molecule type" value="Genomic_DNA"/>
</dbReference>
<dbReference type="InterPro" id="IPR011009">
    <property type="entry name" value="Kinase-like_dom_sf"/>
</dbReference>
<dbReference type="PANTHER" id="PTHR15508:SF8">
    <property type="entry name" value="LD24550P"/>
    <property type="match status" value="1"/>
</dbReference>
<keyword evidence="2" id="KW-0418">Kinase</keyword>
<dbReference type="InterPro" id="IPR051866">
    <property type="entry name" value="Intracell_Sig-Traffick_Protein"/>
</dbReference>